<evidence type="ECO:0000256" key="1">
    <source>
        <dbReference type="ARBA" id="ARBA00022729"/>
    </source>
</evidence>
<evidence type="ECO:0000256" key="3">
    <source>
        <dbReference type="ARBA" id="ARBA00022825"/>
    </source>
</evidence>
<dbReference type="Pfam" id="PF07676">
    <property type="entry name" value="PD40"/>
    <property type="match status" value="2"/>
</dbReference>
<comment type="caution">
    <text evidence="10">The sequence shown here is derived from an EMBL/GenBank/DDBJ whole genome shotgun (WGS) entry which is preliminary data.</text>
</comment>
<evidence type="ECO:0000259" key="9">
    <source>
        <dbReference type="Pfam" id="PF00326"/>
    </source>
</evidence>
<dbReference type="SUPFAM" id="SSF82171">
    <property type="entry name" value="DPP6 N-terminal domain-like"/>
    <property type="match status" value="1"/>
</dbReference>
<keyword evidence="4" id="KW-0007">Acetylation</keyword>
<dbReference type="RefSeq" id="WP_394458456.1">
    <property type="nucleotide sequence ID" value="NZ_JBIGHZ010000001.1"/>
</dbReference>
<organism evidence="10 11">
    <name type="scientific">Roseateles rivi</name>
    <dbReference type="NCBI Taxonomy" id="3299028"/>
    <lineage>
        <taxon>Bacteria</taxon>
        <taxon>Pseudomonadati</taxon>
        <taxon>Pseudomonadota</taxon>
        <taxon>Betaproteobacteria</taxon>
        <taxon>Burkholderiales</taxon>
        <taxon>Sphaerotilaceae</taxon>
        <taxon>Roseateles</taxon>
    </lineage>
</organism>
<dbReference type="InterPro" id="IPR011659">
    <property type="entry name" value="WD40"/>
</dbReference>
<keyword evidence="3" id="KW-0720">Serine protease</keyword>
<keyword evidence="3" id="KW-0645">Protease</keyword>
<dbReference type="Gene3D" id="3.40.50.1820">
    <property type="entry name" value="alpha/beta hydrolase"/>
    <property type="match status" value="1"/>
</dbReference>
<evidence type="ECO:0000256" key="5">
    <source>
        <dbReference type="ARBA" id="ARBA00032284"/>
    </source>
</evidence>
<reference evidence="10 11" key="1">
    <citation type="submission" date="2024-08" db="EMBL/GenBank/DDBJ databases">
        <authorList>
            <person name="Lu H."/>
        </authorList>
    </citation>
    <scope>NUCLEOTIDE SEQUENCE [LARGE SCALE GENOMIC DNA]</scope>
    <source>
        <strain evidence="10 11">BYS180W</strain>
    </source>
</reference>
<evidence type="ECO:0000256" key="4">
    <source>
        <dbReference type="ARBA" id="ARBA00022990"/>
    </source>
</evidence>
<feature type="region of interest" description="Disordered" evidence="8">
    <location>
        <begin position="60"/>
        <end position="79"/>
    </location>
</feature>
<dbReference type="InterPro" id="IPR029058">
    <property type="entry name" value="AB_hydrolase_fold"/>
</dbReference>
<evidence type="ECO:0000313" key="10">
    <source>
        <dbReference type="EMBL" id="MFG6447083.1"/>
    </source>
</evidence>
<accession>A0ABW7FRZ0</accession>
<comment type="function">
    <text evidence="7">This enzyme catalyzes the hydrolysis of the N-terminal peptide bond of an N-acetylated peptide to generate an N-acetylated amino acid and a peptide with a free N-terminus. It preferentially cleaves off Ac-Ala, Ac-Met and Ac-Ser. Also, involved in the degradation of oxidized and glycated proteins.</text>
</comment>
<evidence type="ECO:0000313" key="11">
    <source>
        <dbReference type="Proteomes" id="UP001606099"/>
    </source>
</evidence>
<dbReference type="Gene3D" id="2.120.10.30">
    <property type="entry name" value="TolB, C-terminal domain"/>
    <property type="match status" value="2"/>
</dbReference>
<dbReference type="InterPro" id="IPR011042">
    <property type="entry name" value="6-blade_b-propeller_TolB-like"/>
</dbReference>
<keyword evidence="11" id="KW-1185">Reference proteome</keyword>
<proteinExistence type="predicted"/>
<sequence>MTAAASLDPSTLWQLARLGAPSLCPDGAQAVCALTQPELAHNRSSSALWLLSTLGGAPRRLTSAGSPQGKDGNPRWSPRGDHIAFIAQREQEGVKDEAPQLYLIPPDGGEARRLTQVPSGVEDFKWFPDGRRIAFIAWVFPQLKGQTAQAKAHKQQQERKDSAYVTEETLYRYWDQNLPMGRVPHLLVVDVDSGRVQDLFEGSAHELRRAEPSATDFDISPDGRRIVFVHDPHPHKDLQHCHALAEIELRSRQVRPLLQDPDWDLSAPVYSHAGQHLAFLARHQARRYTMPEQVAVLDTHGHWAVLSEDWDHSAQAPLRWDEDDLGLLFCAEHHGRAHLWRLDVKTCATHMLYEGGHCSAFDLSAGTLVLLHDSALHPSRLSVLEQEGQEGQEAATQRLRRIESFNDTLLQNLKLGRCEEQWFKGAQGDDVQMWVTYPPGFSARRQYPLLHVIHGGPHTAMGDSWHWRWNAQVLAAQGYVVAAVNYHGSSSFGFEFQDSITGRWGQLELQDIEAATDTLLRQPYIDAKRLYASGGSYGGYMVAWMNAHLSAGRYQAYVCHAGVFDWQAMHASDAYTGLHESLGARYWEDPQRIAAQSAHGRAQHLSTPTLVVHGQRDFRVPDAQGLAYYNTLKSLGVSARLLWFPDENHWVMKPANSVLWYQEIFDWLGRHSAGPSRAQARRPRSTSVGNTPKRAR</sequence>
<gene>
    <name evidence="10" type="ORF">ACG0Z6_02370</name>
</gene>
<feature type="domain" description="Peptidase S9 prolyl oligopeptidase catalytic" evidence="9">
    <location>
        <begin position="465"/>
        <end position="672"/>
    </location>
</feature>
<dbReference type="Pfam" id="PF00326">
    <property type="entry name" value="Peptidase_S9"/>
    <property type="match status" value="1"/>
</dbReference>
<evidence type="ECO:0000256" key="8">
    <source>
        <dbReference type="SAM" id="MobiDB-lite"/>
    </source>
</evidence>
<dbReference type="PANTHER" id="PTHR42776:SF13">
    <property type="entry name" value="DIPEPTIDYL-PEPTIDASE 5"/>
    <property type="match status" value="1"/>
</dbReference>
<name>A0ABW7FRZ0_9BURK</name>
<protein>
    <recommendedName>
        <fullName evidence="6">Acyl-peptide hydrolase</fullName>
    </recommendedName>
    <alternativeName>
        <fullName evidence="5">Acylaminoacyl-peptidase</fullName>
    </alternativeName>
</protein>
<dbReference type="PANTHER" id="PTHR42776">
    <property type="entry name" value="SERINE PEPTIDASE S9 FAMILY MEMBER"/>
    <property type="match status" value="1"/>
</dbReference>
<keyword evidence="1" id="KW-0732">Signal</keyword>
<dbReference type="Proteomes" id="UP001606099">
    <property type="component" value="Unassembled WGS sequence"/>
</dbReference>
<dbReference type="EMBL" id="JBIGHZ010000001">
    <property type="protein sequence ID" value="MFG6447083.1"/>
    <property type="molecule type" value="Genomic_DNA"/>
</dbReference>
<dbReference type="InterPro" id="IPR002471">
    <property type="entry name" value="Pept_S9_AS"/>
</dbReference>
<dbReference type="SUPFAM" id="SSF53474">
    <property type="entry name" value="alpha/beta-Hydrolases"/>
    <property type="match status" value="1"/>
</dbReference>
<evidence type="ECO:0000256" key="2">
    <source>
        <dbReference type="ARBA" id="ARBA00022801"/>
    </source>
</evidence>
<dbReference type="PROSITE" id="PS00708">
    <property type="entry name" value="PRO_ENDOPEP_SER"/>
    <property type="match status" value="1"/>
</dbReference>
<evidence type="ECO:0000256" key="6">
    <source>
        <dbReference type="ARBA" id="ARBA00032596"/>
    </source>
</evidence>
<evidence type="ECO:0000256" key="7">
    <source>
        <dbReference type="ARBA" id="ARBA00045885"/>
    </source>
</evidence>
<feature type="region of interest" description="Disordered" evidence="8">
    <location>
        <begin position="673"/>
        <end position="696"/>
    </location>
</feature>
<keyword evidence="2" id="KW-0378">Hydrolase</keyword>
<dbReference type="InterPro" id="IPR001375">
    <property type="entry name" value="Peptidase_S9_cat"/>
</dbReference>